<proteinExistence type="predicted"/>
<sequence length="57" mass="6092">MRKLFNFLGLLVAGAIVIIIMIILVLIALVIAVALFAALFGLAGRIGVPIIDWIMSL</sequence>
<evidence type="ECO:0000313" key="2">
    <source>
        <dbReference type="EMBL" id="KKQ86120.1"/>
    </source>
</evidence>
<keyword evidence="1" id="KW-0472">Membrane</keyword>
<dbReference type="AlphaFoldDB" id="A0A0G0LDX5"/>
<dbReference type="Proteomes" id="UP000033944">
    <property type="component" value="Unassembled WGS sequence"/>
</dbReference>
<dbReference type="EMBL" id="LBVN01000031">
    <property type="protein sequence ID" value="KKQ86120.1"/>
    <property type="molecule type" value="Genomic_DNA"/>
</dbReference>
<name>A0A0G0LDX5_9BACT</name>
<evidence type="ECO:0000256" key="1">
    <source>
        <dbReference type="SAM" id="Phobius"/>
    </source>
</evidence>
<organism evidence="2">
    <name type="scientific">Candidatus Woesebacteria bacterium GW2011_GWB1_38_8b</name>
    <dbReference type="NCBI Taxonomy" id="1618571"/>
    <lineage>
        <taxon>Bacteria</taxon>
        <taxon>Candidatus Woeseibacteriota</taxon>
    </lineage>
</organism>
<comment type="caution">
    <text evidence="2">The sequence shown here is derived from an EMBL/GenBank/DDBJ whole genome shotgun (WGS) entry which is preliminary data.</text>
</comment>
<accession>A0A0G0LDX5</accession>
<feature type="transmembrane region" description="Helical" evidence="1">
    <location>
        <begin position="7"/>
        <end position="40"/>
    </location>
</feature>
<protein>
    <submittedName>
        <fullName evidence="2">Uncharacterized protein</fullName>
    </submittedName>
</protein>
<keyword evidence="1" id="KW-0812">Transmembrane</keyword>
<gene>
    <name evidence="2" type="ORF">UT10_C0031G0002</name>
</gene>
<keyword evidence="1" id="KW-1133">Transmembrane helix</keyword>
<reference evidence="2" key="1">
    <citation type="journal article" date="2015" name="Nature">
        <title>rRNA introns, odd ribosomes, and small enigmatic genomes across a large radiation of phyla.</title>
        <authorList>
            <person name="Brown C.T."/>
            <person name="Hug L.A."/>
            <person name="Thomas B.C."/>
            <person name="Sharon I."/>
            <person name="Castelle C.J."/>
            <person name="Singh A."/>
            <person name="Wilkins M.J."/>
            <person name="Williams K.H."/>
            <person name="Banfield J.F."/>
        </authorList>
    </citation>
    <scope>NUCLEOTIDE SEQUENCE [LARGE SCALE GENOMIC DNA]</scope>
</reference>